<dbReference type="eggNOG" id="COG2017">
    <property type="taxonomic scope" value="Bacteria"/>
</dbReference>
<evidence type="ECO:0000256" key="5">
    <source>
        <dbReference type="PIRNR" id="PIRNR005096"/>
    </source>
</evidence>
<comment type="pathway">
    <text evidence="1 5">Carbohydrate metabolism; hexose metabolism.</text>
</comment>
<keyword evidence="4 5" id="KW-0119">Carbohydrate metabolism</keyword>
<dbReference type="CDD" id="cd09019">
    <property type="entry name" value="galactose_mutarotase_like"/>
    <property type="match status" value="1"/>
</dbReference>
<accession>S3JXH6</accession>
<sequence>MKVSKCRFGVLSDGTKVRLYTADNGTMSFSVTDYGCIITNISVPDKKGDRSDIVLGYSTFEGYLNDTKTYFGACIGRYANRIANARFSLNGAEYSLDANDGTSCLHGGFKGYNRTVWKAKPIEGENEVGVRFTRTSPAGEQGFPGKLKLEIEYILTKANELIFRYKAAAKEDTVVSLTNHSYYNLAGEGSGDILSHKLRLNASKYLPVDARLIPMGKQLEVEKSAFDFRSAKTIGCDIKKAGGYDHCFCIDQNRKEYAKGAASGLYFCAEAEDEKSGRKMSVYTDCPGVQFYSGNFLDVPAGKNGMPYTKYAGFCLETERYPDSPNRPEFPSALVKAGETYESVTVHIFNA</sequence>
<dbReference type="RefSeq" id="WP_016525264.1">
    <property type="nucleotide sequence ID" value="NZ_KE332518.1"/>
</dbReference>
<dbReference type="OrthoDB" id="9779408at2"/>
<evidence type="ECO:0000256" key="7">
    <source>
        <dbReference type="PIRSR" id="PIRSR005096-2"/>
    </source>
</evidence>
<dbReference type="GO" id="GO:0030246">
    <property type="term" value="F:carbohydrate binding"/>
    <property type="evidence" value="ECO:0007669"/>
    <property type="project" value="InterPro"/>
</dbReference>
<feature type="active site" description="Proton acceptor" evidence="6">
    <location>
        <position position="317"/>
    </location>
</feature>
<evidence type="ECO:0000256" key="2">
    <source>
        <dbReference type="ARBA" id="ARBA00006206"/>
    </source>
</evidence>
<comment type="catalytic activity">
    <reaction evidence="5">
        <text>alpha-D-glucose = beta-D-glucose</text>
        <dbReference type="Rhea" id="RHEA:10264"/>
        <dbReference type="ChEBI" id="CHEBI:15903"/>
        <dbReference type="ChEBI" id="CHEBI:17925"/>
        <dbReference type="EC" id="5.1.3.3"/>
    </reaction>
</comment>
<proteinExistence type="inferred from homology"/>
<feature type="binding site" evidence="8">
    <location>
        <begin position="180"/>
        <end position="182"/>
    </location>
    <ligand>
        <name>beta-D-galactose</name>
        <dbReference type="ChEBI" id="CHEBI:27667"/>
    </ligand>
</feature>
<organism evidence="9 10">
    <name type="scientific">Treponema maltophilum ATCC 51939</name>
    <dbReference type="NCBI Taxonomy" id="1125699"/>
    <lineage>
        <taxon>Bacteria</taxon>
        <taxon>Pseudomonadati</taxon>
        <taxon>Spirochaetota</taxon>
        <taxon>Spirochaetia</taxon>
        <taxon>Spirochaetales</taxon>
        <taxon>Treponemataceae</taxon>
        <taxon>Treponema</taxon>
    </lineage>
</organism>
<dbReference type="InterPro" id="IPR015443">
    <property type="entry name" value="Aldose_1-epimerase"/>
</dbReference>
<dbReference type="HOGENOM" id="CLU_031753_1_1_12"/>
<dbReference type="InterPro" id="IPR014718">
    <property type="entry name" value="GH-type_carb-bd"/>
</dbReference>
<evidence type="ECO:0000256" key="3">
    <source>
        <dbReference type="ARBA" id="ARBA00023235"/>
    </source>
</evidence>
<evidence type="ECO:0000256" key="4">
    <source>
        <dbReference type="ARBA" id="ARBA00023277"/>
    </source>
</evidence>
<dbReference type="AlphaFoldDB" id="S3JXH6"/>
<dbReference type="UniPathway" id="UPA00242"/>
<evidence type="ECO:0000256" key="6">
    <source>
        <dbReference type="PIRSR" id="PIRSR005096-1"/>
    </source>
</evidence>
<dbReference type="Proteomes" id="UP000014541">
    <property type="component" value="Unassembled WGS sequence"/>
</dbReference>
<dbReference type="STRING" id="1125699.HMPREF9194_00972"/>
<protein>
    <recommendedName>
        <fullName evidence="5">Aldose 1-epimerase</fullName>
        <ecNumber evidence="5">5.1.3.3</ecNumber>
    </recommendedName>
</protein>
<dbReference type="GO" id="GO:0006006">
    <property type="term" value="P:glucose metabolic process"/>
    <property type="evidence" value="ECO:0007669"/>
    <property type="project" value="TreeGrafter"/>
</dbReference>
<dbReference type="EMBL" id="ATFF01000006">
    <property type="protein sequence ID" value="EPF30653.1"/>
    <property type="molecule type" value="Genomic_DNA"/>
</dbReference>
<dbReference type="EC" id="5.1.3.3" evidence="5"/>
<dbReference type="InterPro" id="IPR011013">
    <property type="entry name" value="Gal_mutarotase_sf_dom"/>
</dbReference>
<evidence type="ECO:0000313" key="9">
    <source>
        <dbReference type="EMBL" id="EPF30653.1"/>
    </source>
</evidence>
<gene>
    <name evidence="9" type="ORF">HMPREF9194_00972</name>
</gene>
<dbReference type="PANTHER" id="PTHR10091:SF0">
    <property type="entry name" value="GALACTOSE MUTAROTASE"/>
    <property type="match status" value="1"/>
</dbReference>
<dbReference type="SUPFAM" id="SSF74650">
    <property type="entry name" value="Galactose mutarotase-like"/>
    <property type="match status" value="1"/>
</dbReference>
<name>S3JXH6_TREMA</name>
<keyword evidence="10" id="KW-1185">Reference proteome</keyword>
<feature type="active site" description="Proton donor" evidence="6">
    <location>
        <position position="180"/>
    </location>
</feature>
<dbReference type="Pfam" id="PF01263">
    <property type="entry name" value="Aldose_epim"/>
    <property type="match status" value="1"/>
</dbReference>
<comment type="caution">
    <text evidence="9">The sequence shown here is derived from an EMBL/GenBank/DDBJ whole genome shotgun (WGS) entry which is preliminary data.</text>
</comment>
<evidence type="ECO:0000313" key="10">
    <source>
        <dbReference type="Proteomes" id="UP000014541"/>
    </source>
</evidence>
<dbReference type="Gene3D" id="2.70.98.10">
    <property type="match status" value="1"/>
</dbReference>
<dbReference type="InterPro" id="IPR047215">
    <property type="entry name" value="Galactose_mutarotase-like"/>
</dbReference>
<evidence type="ECO:0000256" key="1">
    <source>
        <dbReference type="ARBA" id="ARBA00005028"/>
    </source>
</evidence>
<dbReference type="PATRIC" id="fig|1125699.3.peg.996"/>
<feature type="binding site" evidence="8">
    <location>
        <begin position="80"/>
        <end position="81"/>
    </location>
    <ligand>
        <name>beta-D-galactose</name>
        <dbReference type="ChEBI" id="CHEBI:27667"/>
    </ligand>
</feature>
<reference evidence="9 10" key="1">
    <citation type="submission" date="2013-04" db="EMBL/GenBank/DDBJ databases">
        <title>The Genome Sequence of Treponema maltophilum ATCC 51939.</title>
        <authorList>
            <consortium name="The Broad Institute Genomics Platform"/>
            <person name="Earl A."/>
            <person name="Ward D."/>
            <person name="Feldgarden M."/>
            <person name="Gevers D."/>
            <person name="Leonetti C."/>
            <person name="Blanton J.M."/>
            <person name="Dewhirst F.E."/>
            <person name="Izard J."/>
            <person name="Walker B."/>
            <person name="Young S."/>
            <person name="Zeng Q."/>
            <person name="Gargeya S."/>
            <person name="Fitzgerald M."/>
            <person name="Haas B."/>
            <person name="Abouelleil A."/>
            <person name="Allen A.W."/>
            <person name="Alvarado L."/>
            <person name="Arachchi H.M."/>
            <person name="Berlin A.M."/>
            <person name="Chapman S.B."/>
            <person name="Gainer-Dewar J."/>
            <person name="Goldberg J."/>
            <person name="Griggs A."/>
            <person name="Gujja S."/>
            <person name="Hansen M."/>
            <person name="Howarth C."/>
            <person name="Imamovic A."/>
            <person name="Ireland A."/>
            <person name="Larimer J."/>
            <person name="McCowan C."/>
            <person name="Murphy C."/>
            <person name="Pearson M."/>
            <person name="Poon T.W."/>
            <person name="Priest M."/>
            <person name="Roberts A."/>
            <person name="Saif S."/>
            <person name="Shea T."/>
            <person name="Sisk P."/>
            <person name="Sykes S."/>
            <person name="Wortman J."/>
            <person name="Nusbaum C."/>
            <person name="Birren B."/>
        </authorList>
    </citation>
    <scope>NUCLEOTIDE SEQUENCE [LARGE SCALE GENOMIC DNA]</scope>
    <source>
        <strain evidence="9 10">ATCC 51939</strain>
    </source>
</reference>
<evidence type="ECO:0000256" key="8">
    <source>
        <dbReference type="PIRSR" id="PIRSR005096-3"/>
    </source>
</evidence>
<keyword evidence="3 5" id="KW-0413">Isomerase</keyword>
<dbReference type="InterPro" id="IPR008183">
    <property type="entry name" value="Aldose_1/G6P_1-epimerase"/>
</dbReference>
<dbReference type="NCBIfam" id="NF008277">
    <property type="entry name" value="PRK11055.1"/>
    <property type="match status" value="1"/>
</dbReference>
<feature type="binding site" evidence="7">
    <location>
        <position position="245"/>
    </location>
    <ligand>
        <name>beta-D-galactose</name>
        <dbReference type="ChEBI" id="CHEBI:27667"/>
    </ligand>
</feature>
<dbReference type="GO" id="GO:0033499">
    <property type="term" value="P:galactose catabolic process via UDP-galactose, Leloir pathway"/>
    <property type="evidence" value="ECO:0007669"/>
    <property type="project" value="TreeGrafter"/>
</dbReference>
<comment type="similarity">
    <text evidence="2 5">Belongs to the aldose epimerase family.</text>
</comment>
<dbReference type="GO" id="GO:0005737">
    <property type="term" value="C:cytoplasm"/>
    <property type="evidence" value="ECO:0007669"/>
    <property type="project" value="TreeGrafter"/>
</dbReference>
<dbReference type="PANTHER" id="PTHR10091">
    <property type="entry name" value="ALDOSE-1-EPIMERASE"/>
    <property type="match status" value="1"/>
</dbReference>
<dbReference type="GO" id="GO:0004034">
    <property type="term" value="F:aldose 1-epimerase activity"/>
    <property type="evidence" value="ECO:0007669"/>
    <property type="project" value="UniProtKB-EC"/>
</dbReference>
<dbReference type="PIRSF" id="PIRSF005096">
    <property type="entry name" value="GALM"/>
    <property type="match status" value="1"/>
</dbReference>